<keyword evidence="2 4" id="KW-0238">DNA-binding</keyword>
<dbReference type="InterPro" id="IPR009057">
    <property type="entry name" value="Homeodomain-like_sf"/>
</dbReference>
<evidence type="ECO:0000256" key="1">
    <source>
        <dbReference type="ARBA" id="ARBA00023015"/>
    </source>
</evidence>
<dbReference type="InterPro" id="IPR011075">
    <property type="entry name" value="TetR_C"/>
</dbReference>
<dbReference type="InterPro" id="IPR036271">
    <property type="entry name" value="Tet_transcr_reg_TetR-rel_C_sf"/>
</dbReference>
<feature type="domain" description="HTH tetR-type" evidence="5">
    <location>
        <begin position="6"/>
        <end position="66"/>
    </location>
</feature>
<organism evidence="6 7">
    <name type="scientific">Nocardia suismassiliense</name>
    <dbReference type="NCBI Taxonomy" id="2077092"/>
    <lineage>
        <taxon>Bacteria</taxon>
        <taxon>Bacillati</taxon>
        <taxon>Actinomycetota</taxon>
        <taxon>Actinomycetes</taxon>
        <taxon>Mycobacteriales</taxon>
        <taxon>Nocardiaceae</taxon>
        <taxon>Nocardia</taxon>
    </lineage>
</organism>
<name>A0ABW6QLG7_9NOCA</name>
<sequence>MARTPGFDPDAVLLQAMDAFWTHGYANTSPARLAEVTGLNKSSLYNTFGSKRELFDQALARYQQGAVELTANFLRGPGTTRECIGALLRYLTDNDLARPYPRGCLMVNTITEFDATDAEMARTLRAMQERSIAMLAERIEQGCRDGDVRDGIDPRAAAEFLVNTLNGLRVTTKTHDAATMHRIIDTALTML</sequence>
<evidence type="ECO:0000313" key="6">
    <source>
        <dbReference type="EMBL" id="MFF3221908.1"/>
    </source>
</evidence>
<dbReference type="Pfam" id="PF00440">
    <property type="entry name" value="TetR_N"/>
    <property type="match status" value="1"/>
</dbReference>
<dbReference type="SUPFAM" id="SSF48498">
    <property type="entry name" value="Tetracyclin repressor-like, C-terminal domain"/>
    <property type="match status" value="1"/>
</dbReference>
<dbReference type="InterPro" id="IPR001647">
    <property type="entry name" value="HTH_TetR"/>
</dbReference>
<dbReference type="PANTHER" id="PTHR47506">
    <property type="entry name" value="TRANSCRIPTIONAL REGULATORY PROTEIN"/>
    <property type="match status" value="1"/>
</dbReference>
<reference evidence="6 7" key="1">
    <citation type="submission" date="2024-10" db="EMBL/GenBank/DDBJ databases">
        <title>The Natural Products Discovery Center: Release of the First 8490 Sequenced Strains for Exploring Actinobacteria Biosynthetic Diversity.</title>
        <authorList>
            <person name="Kalkreuter E."/>
            <person name="Kautsar S.A."/>
            <person name="Yang D."/>
            <person name="Bader C.D."/>
            <person name="Teijaro C.N."/>
            <person name="Fluegel L."/>
            <person name="Davis C.M."/>
            <person name="Simpson J.R."/>
            <person name="Lauterbach L."/>
            <person name="Steele A.D."/>
            <person name="Gui C."/>
            <person name="Meng S."/>
            <person name="Li G."/>
            <person name="Viehrig K."/>
            <person name="Ye F."/>
            <person name="Su P."/>
            <person name="Kiefer A.F."/>
            <person name="Nichols A."/>
            <person name="Cepeda A.J."/>
            <person name="Yan W."/>
            <person name="Fan B."/>
            <person name="Jiang Y."/>
            <person name="Adhikari A."/>
            <person name="Zheng C.-J."/>
            <person name="Schuster L."/>
            <person name="Cowan T.M."/>
            <person name="Smanski M.J."/>
            <person name="Chevrette M.G."/>
            <person name="De Carvalho L.P.S."/>
            <person name="Shen B."/>
        </authorList>
    </citation>
    <scope>NUCLEOTIDE SEQUENCE [LARGE SCALE GENOMIC DNA]</scope>
    <source>
        <strain evidence="6 7">NPDC003040</strain>
    </source>
</reference>
<keyword evidence="1" id="KW-0805">Transcription regulation</keyword>
<gene>
    <name evidence="6" type="ORF">ACFYV7_03855</name>
</gene>
<evidence type="ECO:0000313" key="7">
    <source>
        <dbReference type="Proteomes" id="UP001601948"/>
    </source>
</evidence>
<dbReference type="Proteomes" id="UP001601948">
    <property type="component" value="Unassembled WGS sequence"/>
</dbReference>
<evidence type="ECO:0000256" key="4">
    <source>
        <dbReference type="PROSITE-ProRule" id="PRU00335"/>
    </source>
</evidence>
<evidence type="ECO:0000259" key="5">
    <source>
        <dbReference type="PROSITE" id="PS50977"/>
    </source>
</evidence>
<protein>
    <submittedName>
        <fullName evidence="6">TetR/AcrR family transcriptional regulator</fullName>
    </submittedName>
</protein>
<evidence type="ECO:0000256" key="3">
    <source>
        <dbReference type="ARBA" id="ARBA00023163"/>
    </source>
</evidence>
<proteinExistence type="predicted"/>
<dbReference type="Gene3D" id="1.10.10.60">
    <property type="entry name" value="Homeodomain-like"/>
    <property type="match status" value="1"/>
</dbReference>
<dbReference type="PANTHER" id="PTHR47506:SF1">
    <property type="entry name" value="HTH-TYPE TRANSCRIPTIONAL REGULATOR YJDC"/>
    <property type="match status" value="1"/>
</dbReference>
<keyword evidence="7" id="KW-1185">Reference proteome</keyword>
<accession>A0ABW6QLG7</accession>
<dbReference type="Gene3D" id="1.10.357.10">
    <property type="entry name" value="Tetracycline Repressor, domain 2"/>
    <property type="match status" value="1"/>
</dbReference>
<dbReference type="Pfam" id="PF16925">
    <property type="entry name" value="TetR_C_13"/>
    <property type="match status" value="1"/>
</dbReference>
<comment type="caution">
    <text evidence="6">The sequence shown here is derived from an EMBL/GenBank/DDBJ whole genome shotgun (WGS) entry which is preliminary data.</text>
</comment>
<keyword evidence="3" id="KW-0804">Transcription</keyword>
<dbReference type="SUPFAM" id="SSF46689">
    <property type="entry name" value="Homeodomain-like"/>
    <property type="match status" value="1"/>
</dbReference>
<evidence type="ECO:0000256" key="2">
    <source>
        <dbReference type="ARBA" id="ARBA00023125"/>
    </source>
</evidence>
<dbReference type="EMBL" id="JBIAPI010000001">
    <property type="protein sequence ID" value="MFF3221908.1"/>
    <property type="molecule type" value="Genomic_DNA"/>
</dbReference>
<dbReference type="RefSeq" id="WP_387713368.1">
    <property type="nucleotide sequence ID" value="NZ_JBIAPI010000001.1"/>
</dbReference>
<feature type="DNA-binding region" description="H-T-H motif" evidence="4">
    <location>
        <begin position="29"/>
        <end position="48"/>
    </location>
</feature>
<dbReference type="PROSITE" id="PS50977">
    <property type="entry name" value="HTH_TETR_2"/>
    <property type="match status" value="1"/>
</dbReference>